<dbReference type="PATRIC" id="fig|1415168.3.peg.655"/>
<reference evidence="1 2" key="1">
    <citation type="submission" date="2014-06" db="EMBL/GenBank/DDBJ databases">
        <title>Draft genome sequence of the putrescine producing strain Lactococcus lactis subsp cremoris GE214.</title>
        <authorList>
            <person name="Ladero V."/>
            <person name="Linares D.M."/>
            <person name="del Rio B."/>
            <person name="Mayo B."/>
            <person name="Martin M.C."/>
            <person name="Fernandez M."/>
            <person name="Alvarez M.A."/>
        </authorList>
    </citation>
    <scope>NUCLEOTIDE SEQUENCE [LARGE SCALE GENOMIC DNA]</scope>
    <source>
        <strain evidence="1 2">GE214</strain>
    </source>
</reference>
<gene>
    <name evidence="1" type="ORF">U725_00618</name>
</gene>
<dbReference type="SMR" id="A0A084ACX9"/>
<organism evidence="1 2">
    <name type="scientific">Lactococcus cremoris subsp. cremoris GE214</name>
    <dbReference type="NCBI Taxonomy" id="1415168"/>
    <lineage>
        <taxon>Bacteria</taxon>
        <taxon>Bacillati</taxon>
        <taxon>Bacillota</taxon>
        <taxon>Bacilli</taxon>
        <taxon>Lactobacillales</taxon>
        <taxon>Streptococcaceae</taxon>
        <taxon>Lactococcus</taxon>
        <taxon>Lactococcus cremoris subsp. cremoris</taxon>
    </lineage>
</organism>
<comment type="caution">
    <text evidence="1">The sequence shown here is derived from an EMBL/GenBank/DDBJ whole genome shotgun (WGS) entry which is preliminary data.</text>
</comment>
<sequence length="149" mass="17661">MKSKEEQRMSWSEDEYEAMVDLATRQLAERMAKRALITHELYDYNYLDSQFVADFIAEFVISGYASYLIKPENLNEEAILLLFVNMAYENMRGLPDEVGQYHRLFRQLCDLYYEQGCLRNALVDEVDYQEMVLAILADIFMEVKLRKKL</sequence>
<evidence type="ECO:0000313" key="1">
    <source>
        <dbReference type="EMBL" id="KEY63158.1"/>
    </source>
</evidence>
<accession>A0A084ACX9</accession>
<dbReference type="AlphaFoldDB" id="A0A084ACX9"/>
<dbReference type="RefSeq" id="WP_011835741.1">
    <property type="nucleotide sequence ID" value="NZ_AZSI01000013.1"/>
</dbReference>
<protein>
    <submittedName>
        <fullName evidence="1">Uncharacterized protein</fullName>
    </submittedName>
</protein>
<evidence type="ECO:0000313" key="2">
    <source>
        <dbReference type="Proteomes" id="UP000028401"/>
    </source>
</evidence>
<name>A0A084ACX9_LACLC</name>
<proteinExistence type="predicted"/>
<dbReference type="EMBL" id="AZSI01000013">
    <property type="protein sequence ID" value="KEY63158.1"/>
    <property type="molecule type" value="Genomic_DNA"/>
</dbReference>
<dbReference type="Proteomes" id="UP000028401">
    <property type="component" value="Unassembled WGS sequence"/>
</dbReference>